<protein>
    <submittedName>
        <fullName evidence="2">Uncharacterized protein</fullName>
    </submittedName>
</protein>
<evidence type="ECO:0000313" key="3">
    <source>
        <dbReference type="Proteomes" id="UP001317259"/>
    </source>
</evidence>
<evidence type="ECO:0000256" key="1">
    <source>
        <dbReference type="SAM" id="MobiDB-lite"/>
    </source>
</evidence>
<name>A0ABT0FQJ9_9ACTN</name>
<reference evidence="2 3" key="1">
    <citation type="submission" date="2022-04" db="EMBL/GenBank/DDBJ databases">
        <title>Genome draft of Actinomadura sp. ATCC 31491.</title>
        <authorList>
            <person name="Shi X."/>
            <person name="Du Y."/>
        </authorList>
    </citation>
    <scope>NUCLEOTIDE SEQUENCE [LARGE SCALE GENOMIC DNA]</scope>
    <source>
        <strain evidence="2 3">ATCC 31491</strain>
    </source>
</reference>
<accession>A0ABT0FQJ9</accession>
<gene>
    <name evidence="2" type="ORF">MF672_010875</name>
</gene>
<sequence length="69" mass="7468">MEQVTIYHPVLDREISVSAAAVQHYQLAGWQEGGRPAADQPESASDQPAGGPAGTETAPRRRRPTERSQ</sequence>
<organism evidence="2 3">
    <name type="scientific">Actinomadura luzonensis</name>
    <dbReference type="NCBI Taxonomy" id="2805427"/>
    <lineage>
        <taxon>Bacteria</taxon>
        <taxon>Bacillati</taxon>
        <taxon>Actinomycetota</taxon>
        <taxon>Actinomycetes</taxon>
        <taxon>Streptosporangiales</taxon>
        <taxon>Thermomonosporaceae</taxon>
        <taxon>Actinomadura</taxon>
    </lineage>
</organism>
<feature type="region of interest" description="Disordered" evidence="1">
    <location>
        <begin position="31"/>
        <end position="69"/>
    </location>
</feature>
<feature type="compositionally biased region" description="Basic residues" evidence="1">
    <location>
        <begin position="60"/>
        <end position="69"/>
    </location>
</feature>
<dbReference type="EMBL" id="JAKRKC020000001">
    <property type="protein sequence ID" value="MCK2214290.1"/>
    <property type="molecule type" value="Genomic_DNA"/>
</dbReference>
<dbReference type="RefSeq" id="WP_242380735.1">
    <property type="nucleotide sequence ID" value="NZ_JAKRKC020000001.1"/>
</dbReference>
<evidence type="ECO:0000313" key="2">
    <source>
        <dbReference type="EMBL" id="MCK2214290.1"/>
    </source>
</evidence>
<keyword evidence="3" id="KW-1185">Reference proteome</keyword>
<comment type="caution">
    <text evidence="2">The sequence shown here is derived from an EMBL/GenBank/DDBJ whole genome shotgun (WGS) entry which is preliminary data.</text>
</comment>
<dbReference type="Proteomes" id="UP001317259">
    <property type="component" value="Unassembled WGS sequence"/>
</dbReference>
<proteinExistence type="predicted"/>